<dbReference type="CDD" id="cd00090">
    <property type="entry name" value="HTH_ARSR"/>
    <property type="match status" value="1"/>
</dbReference>
<evidence type="ECO:0000256" key="3">
    <source>
        <dbReference type="ARBA" id="ARBA00023163"/>
    </source>
</evidence>
<protein>
    <submittedName>
        <fullName evidence="6">Transcriptional regulator, HxlR family</fullName>
    </submittedName>
</protein>
<organism evidence="6 7">
    <name type="scientific">Parafannyhessea umbonata</name>
    <dbReference type="NCBI Taxonomy" id="604330"/>
    <lineage>
        <taxon>Bacteria</taxon>
        <taxon>Bacillati</taxon>
        <taxon>Actinomycetota</taxon>
        <taxon>Coriobacteriia</taxon>
        <taxon>Coriobacteriales</taxon>
        <taxon>Atopobiaceae</taxon>
        <taxon>Parafannyhessea</taxon>
    </lineage>
</organism>
<reference evidence="6" key="1">
    <citation type="submission" date="2016-10" db="EMBL/GenBank/DDBJ databases">
        <authorList>
            <person name="de Groot N.N."/>
        </authorList>
    </citation>
    <scope>NUCLEOTIDE SEQUENCE [LARGE SCALE GENOMIC DNA]</scope>
    <source>
        <strain evidence="6">KHGC19</strain>
    </source>
</reference>
<evidence type="ECO:0000313" key="8">
    <source>
        <dbReference type="Proteomes" id="UP000199135"/>
    </source>
</evidence>
<dbReference type="RefSeq" id="WP_078686275.1">
    <property type="nucleotide sequence ID" value="NZ_FNWT01000001.1"/>
</dbReference>
<proteinExistence type="predicted"/>
<dbReference type="InterPro" id="IPR036388">
    <property type="entry name" value="WH-like_DNA-bd_sf"/>
</dbReference>
<dbReference type="PANTHER" id="PTHR33204">
    <property type="entry name" value="TRANSCRIPTIONAL REGULATOR, MARR FAMILY"/>
    <property type="match status" value="1"/>
</dbReference>
<gene>
    <name evidence="6" type="ORF">SAMN05216446_0031</name>
    <name evidence="5" type="ORF">SAMN05216447_10131</name>
</gene>
<dbReference type="Gene3D" id="1.10.10.10">
    <property type="entry name" value="Winged helix-like DNA-binding domain superfamily/Winged helix DNA-binding domain"/>
    <property type="match status" value="1"/>
</dbReference>
<feature type="domain" description="HTH hxlR-type" evidence="4">
    <location>
        <begin position="26"/>
        <end position="124"/>
    </location>
</feature>
<sequence>MADAVGQGYVEFRNGNRPNRADLPSCPVQVCAQLMGTKWKILILRDLLEGTKRFGELRKSVTGISQKVLTGNLRELEDAGLVARRVYPEVPPRVEYLLTETGESIRPVIESMRLWGESYLASSLRD</sequence>
<accession>A0A1H9MY51</accession>
<name>A0A1H9MY51_9ACTN</name>
<evidence type="ECO:0000259" key="4">
    <source>
        <dbReference type="PROSITE" id="PS51118"/>
    </source>
</evidence>
<dbReference type="GO" id="GO:0003677">
    <property type="term" value="F:DNA binding"/>
    <property type="evidence" value="ECO:0007669"/>
    <property type="project" value="UniProtKB-KW"/>
</dbReference>
<reference evidence="7 8" key="2">
    <citation type="submission" date="2016-10" db="EMBL/GenBank/DDBJ databases">
        <authorList>
            <person name="Varghese N."/>
            <person name="Submissions S."/>
        </authorList>
    </citation>
    <scope>NUCLEOTIDE SEQUENCE [LARGE SCALE GENOMIC DNA]</scope>
    <source>
        <strain evidence="7">KHGC19</strain>
        <strain evidence="5 8">WCP15</strain>
    </source>
</reference>
<evidence type="ECO:0000313" key="6">
    <source>
        <dbReference type="EMBL" id="SER28598.1"/>
    </source>
</evidence>
<dbReference type="SUPFAM" id="SSF46785">
    <property type="entry name" value="Winged helix' DNA-binding domain"/>
    <property type="match status" value="1"/>
</dbReference>
<keyword evidence="3" id="KW-0804">Transcription</keyword>
<dbReference type="EMBL" id="FNWT01000001">
    <property type="protein sequence ID" value="SEH36277.1"/>
    <property type="molecule type" value="Genomic_DNA"/>
</dbReference>
<dbReference type="PANTHER" id="PTHR33204:SF37">
    <property type="entry name" value="HTH-TYPE TRANSCRIPTIONAL REGULATOR YODB"/>
    <property type="match status" value="1"/>
</dbReference>
<evidence type="ECO:0000256" key="2">
    <source>
        <dbReference type="ARBA" id="ARBA00023125"/>
    </source>
</evidence>
<keyword evidence="8" id="KW-1185">Reference proteome</keyword>
<keyword evidence="2" id="KW-0238">DNA-binding</keyword>
<evidence type="ECO:0000313" key="7">
    <source>
        <dbReference type="Proteomes" id="UP000199128"/>
    </source>
</evidence>
<dbReference type="PROSITE" id="PS51118">
    <property type="entry name" value="HTH_HXLR"/>
    <property type="match status" value="1"/>
</dbReference>
<dbReference type="Proteomes" id="UP000199128">
    <property type="component" value="Unassembled WGS sequence"/>
</dbReference>
<keyword evidence="1" id="KW-0805">Transcription regulation</keyword>
<dbReference type="EMBL" id="FOGP01000001">
    <property type="protein sequence ID" value="SER28598.1"/>
    <property type="molecule type" value="Genomic_DNA"/>
</dbReference>
<dbReference type="Pfam" id="PF01638">
    <property type="entry name" value="HxlR"/>
    <property type="match status" value="1"/>
</dbReference>
<evidence type="ECO:0000313" key="5">
    <source>
        <dbReference type="EMBL" id="SEH36277.1"/>
    </source>
</evidence>
<evidence type="ECO:0000256" key="1">
    <source>
        <dbReference type="ARBA" id="ARBA00023015"/>
    </source>
</evidence>
<dbReference type="InterPro" id="IPR011991">
    <property type="entry name" value="ArsR-like_HTH"/>
</dbReference>
<dbReference type="AlphaFoldDB" id="A0A1H9MY51"/>
<dbReference type="InterPro" id="IPR002577">
    <property type="entry name" value="HTH_HxlR"/>
</dbReference>
<dbReference type="Proteomes" id="UP000199135">
    <property type="component" value="Unassembled WGS sequence"/>
</dbReference>
<dbReference type="InterPro" id="IPR036390">
    <property type="entry name" value="WH_DNA-bd_sf"/>
</dbReference>